<dbReference type="InterPro" id="IPR017871">
    <property type="entry name" value="ABC_transporter-like_CS"/>
</dbReference>
<dbReference type="InterPro" id="IPR003593">
    <property type="entry name" value="AAA+_ATPase"/>
</dbReference>
<organism evidence="4 5">
    <name type="scientific">Powellomyces hirtus</name>
    <dbReference type="NCBI Taxonomy" id="109895"/>
    <lineage>
        <taxon>Eukaryota</taxon>
        <taxon>Fungi</taxon>
        <taxon>Fungi incertae sedis</taxon>
        <taxon>Chytridiomycota</taxon>
        <taxon>Chytridiomycota incertae sedis</taxon>
        <taxon>Chytridiomycetes</taxon>
        <taxon>Spizellomycetales</taxon>
        <taxon>Powellomycetaceae</taxon>
        <taxon>Powellomyces</taxon>
    </lineage>
</organism>
<dbReference type="AlphaFoldDB" id="A0A507EGM9"/>
<dbReference type="PANTHER" id="PTHR43119:SF1">
    <property type="entry name" value="ABC TRANSPORTER DOMAIN-CONTAINING PROTEIN"/>
    <property type="match status" value="1"/>
</dbReference>
<sequence length="221" mass="24210">MGSLVVDKLSLSLSSGIALFTNVSFSLDIDRREPQRLVVRGRSGTGKTTLLKCLANLVPYDSGEVHIGGKNAKQIGMSTWRARLLYVPQRPPVVPGTPRAFIAKLDQLTAQKRKGLSLLDPIEIASGWNLSKDMWDKEFSQLSGGESQRIALAIAISREPDILLLDEPTSALDPDACARVEETLKEYTCIWVTHSQEQENRMATAILTLNAGGDTEFNSVD</sequence>
<accession>A0A507EGM9</accession>
<dbReference type="Proteomes" id="UP000318582">
    <property type="component" value="Unassembled WGS sequence"/>
</dbReference>
<reference evidence="4 5" key="1">
    <citation type="journal article" date="2019" name="Sci. Rep.">
        <title>Comparative genomics of chytrid fungi reveal insights into the obligate biotrophic and pathogenic lifestyle of Synchytrium endobioticum.</title>
        <authorList>
            <person name="van de Vossenberg B.T.L.H."/>
            <person name="Warris S."/>
            <person name="Nguyen H.D.T."/>
            <person name="van Gent-Pelzer M.P.E."/>
            <person name="Joly D.L."/>
            <person name="van de Geest H.C."/>
            <person name="Bonants P.J.M."/>
            <person name="Smith D.S."/>
            <person name="Levesque C.A."/>
            <person name="van der Lee T.A.J."/>
        </authorList>
    </citation>
    <scope>NUCLEOTIDE SEQUENCE [LARGE SCALE GENOMIC DNA]</scope>
    <source>
        <strain evidence="4 5">CBS 809.83</strain>
    </source>
</reference>
<dbReference type="GO" id="GO:0005524">
    <property type="term" value="F:ATP binding"/>
    <property type="evidence" value="ECO:0007669"/>
    <property type="project" value="UniProtKB-KW"/>
</dbReference>
<keyword evidence="1" id="KW-0547">Nucleotide-binding</keyword>
<dbReference type="STRING" id="109895.A0A507EGM9"/>
<protein>
    <recommendedName>
        <fullName evidence="3">ABC transporter domain-containing protein</fullName>
    </recommendedName>
</protein>
<gene>
    <name evidence="4" type="ORF">PhCBS80983_g00394</name>
</gene>
<evidence type="ECO:0000313" key="4">
    <source>
        <dbReference type="EMBL" id="TPX62617.1"/>
    </source>
</evidence>
<dbReference type="PROSITE" id="PS50893">
    <property type="entry name" value="ABC_TRANSPORTER_2"/>
    <property type="match status" value="1"/>
</dbReference>
<dbReference type="PROSITE" id="PS00211">
    <property type="entry name" value="ABC_TRANSPORTER_1"/>
    <property type="match status" value="1"/>
</dbReference>
<dbReference type="Pfam" id="PF00005">
    <property type="entry name" value="ABC_tran"/>
    <property type="match status" value="1"/>
</dbReference>
<dbReference type="EMBL" id="QEAQ01000002">
    <property type="protein sequence ID" value="TPX62617.1"/>
    <property type="molecule type" value="Genomic_DNA"/>
</dbReference>
<comment type="caution">
    <text evidence="4">The sequence shown here is derived from an EMBL/GenBank/DDBJ whole genome shotgun (WGS) entry which is preliminary data.</text>
</comment>
<evidence type="ECO:0000259" key="3">
    <source>
        <dbReference type="PROSITE" id="PS50893"/>
    </source>
</evidence>
<dbReference type="PANTHER" id="PTHR43119">
    <property type="entry name" value="ABC TRANSPORT PROTEIN ATP-BINDING COMPONENT-RELATED"/>
    <property type="match status" value="1"/>
</dbReference>
<dbReference type="GO" id="GO:0016887">
    <property type="term" value="F:ATP hydrolysis activity"/>
    <property type="evidence" value="ECO:0007669"/>
    <property type="project" value="InterPro"/>
</dbReference>
<keyword evidence="2" id="KW-0067">ATP-binding</keyword>
<dbReference type="Gene3D" id="3.40.50.300">
    <property type="entry name" value="P-loop containing nucleotide triphosphate hydrolases"/>
    <property type="match status" value="1"/>
</dbReference>
<dbReference type="SMART" id="SM00382">
    <property type="entry name" value="AAA"/>
    <property type="match status" value="1"/>
</dbReference>
<dbReference type="InterPro" id="IPR003439">
    <property type="entry name" value="ABC_transporter-like_ATP-bd"/>
</dbReference>
<keyword evidence="5" id="KW-1185">Reference proteome</keyword>
<name>A0A507EGM9_9FUNG</name>
<evidence type="ECO:0000256" key="2">
    <source>
        <dbReference type="ARBA" id="ARBA00022840"/>
    </source>
</evidence>
<evidence type="ECO:0000256" key="1">
    <source>
        <dbReference type="ARBA" id="ARBA00022741"/>
    </source>
</evidence>
<feature type="domain" description="ABC transporter" evidence="3">
    <location>
        <begin position="6"/>
        <end position="220"/>
    </location>
</feature>
<proteinExistence type="predicted"/>
<evidence type="ECO:0000313" key="5">
    <source>
        <dbReference type="Proteomes" id="UP000318582"/>
    </source>
</evidence>
<dbReference type="SUPFAM" id="SSF52540">
    <property type="entry name" value="P-loop containing nucleoside triphosphate hydrolases"/>
    <property type="match status" value="1"/>
</dbReference>
<dbReference type="InterPro" id="IPR027417">
    <property type="entry name" value="P-loop_NTPase"/>
</dbReference>